<gene>
    <name evidence="16" type="ORF">CAP51_14660</name>
</gene>
<keyword evidence="6 12" id="KW-0274">FAD</keyword>
<dbReference type="InterPro" id="IPR006050">
    <property type="entry name" value="DNA_photolyase_N"/>
</dbReference>
<keyword evidence="5 12" id="KW-0285">Flavoprotein</keyword>
<feature type="binding site" evidence="12">
    <location>
        <begin position="237"/>
        <end position="241"/>
    </location>
    <ligand>
        <name>FAD</name>
        <dbReference type="ChEBI" id="CHEBI:57692"/>
    </ligand>
</feature>
<dbReference type="EMBL" id="NEXX01000006">
    <property type="protein sequence ID" value="OUY05951.1"/>
    <property type="molecule type" value="Genomic_DNA"/>
</dbReference>
<dbReference type="PRINTS" id="PR00147">
    <property type="entry name" value="DNAPHOTLYASE"/>
</dbReference>
<accession>A0A1Z9YUR8</accession>
<dbReference type="RefSeq" id="WP_087621505.1">
    <property type="nucleotide sequence ID" value="NZ_NEXX01000006.1"/>
</dbReference>
<evidence type="ECO:0000256" key="10">
    <source>
        <dbReference type="ARBA" id="ARBA00059220"/>
    </source>
</evidence>
<evidence type="ECO:0000256" key="9">
    <source>
        <dbReference type="ARBA" id="ARBA00033999"/>
    </source>
</evidence>
<feature type="binding site" evidence="12">
    <location>
        <begin position="377"/>
        <end position="379"/>
    </location>
    <ligand>
        <name>FAD</name>
        <dbReference type="ChEBI" id="CHEBI:57692"/>
    </ligand>
</feature>
<dbReference type="InterPro" id="IPR036134">
    <property type="entry name" value="Crypto/Photolyase_FAD-like_sf"/>
</dbReference>
<dbReference type="GO" id="GO:0003904">
    <property type="term" value="F:deoxyribodipyrimidine photo-lyase activity"/>
    <property type="evidence" value="ECO:0007669"/>
    <property type="project" value="UniProtKB-EC"/>
</dbReference>
<dbReference type="GO" id="GO:0009416">
    <property type="term" value="P:response to light stimulus"/>
    <property type="evidence" value="ECO:0007669"/>
    <property type="project" value="TreeGrafter"/>
</dbReference>
<dbReference type="NCBIfam" id="NF007955">
    <property type="entry name" value="PRK10674.1"/>
    <property type="match status" value="1"/>
</dbReference>
<dbReference type="Gene3D" id="3.40.50.620">
    <property type="entry name" value="HUPs"/>
    <property type="match status" value="1"/>
</dbReference>
<evidence type="ECO:0000256" key="2">
    <source>
        <dbReference type="ARBA" id="ARBA00005862"/>
    </source>
</evidence>
<comment type="catalytic activity">
    <reaction evidence="9">
        <text>cyclobutadipyrimidine (in DNA) = 2 pyrimidine residues (in DNA).</text>
        <dbReference type="EC" id="4.1.99.3"/>
    </reaction>
</comment>
<dbReference type="OrthoDB" id="9772484at2"/>
<dbReference type="PANTHER" id="PTHR11455">
    <property type="entry name" value="CRYPTOCHROME"/>
    <property type="match status" value="1"/>
</dbReference>
<comment type="caution">
    <text evidence="16">The sequence shown here is derived from an EMBL/GenBank/DDBJ whole genome shotgun (WGS) entry which is preliminary data.</text>
</comment>
<evidence type="ECO:0000256" key="14">
    <source>
        <dbReference type="RuleBase" id="RU004182"/>
    </source>
</evidence>
<comment type="similarity">
    <text evidence="2">Belongs to the DNA photolyase class-1 family.</text>
</comment>
<comment type="cofactor">
    <cofactor evidence="12">
        <name>FAD</name>
        <dbReference type="ChEBI" id="CHEBI:57692"/>
    </cofactor>
    <text evidence="12">Binds 1 FAD per subunit.</text>
</comment>
<dbReference type="SUPFAM" id="SSF48173">
    <property type="entry name" value="Cryptochrome/photolyase FAD-binding domain"/>
    <property type="match status" value="1"/>
</dbReference>
<evidence type="ECO:0000313" key="17">
    <source>
        <dbReference type="Proteomes" id="UP000196536"/>
    </source>
</evidence>
<dbReference type="GO" id="GO:0003677">
    <property type="term" value="F:DNA binding"/>
    <property type="evidence" value="ECO:0007669"/>
    <property type="project" value="TreeGrafter"/>
</dbReference>
<sequence>MNLYWFRNDLRLNDNTALFHATQQDLTIAVFIITPTQWQQHDDASCKVDFWLRQLQQLSLQLKQLNIPLLIGHTELWQEIPDLLLQLCQQHQIKNIYWNQEYGINEMQRDLAVKQQLQHQQINVHEYSDRTLFPVGSIKNKNGEYYKVFSAFKQVCYERLDQAHILHTYDQPAPQQPLDIASDDIPQSIAGFDSISEKRCQHWPVGEDIALSKLAHFVEDQITHYQAERDFPAIQGTSQLSPYLNAGILSIRQCVQYIQQHHQNQLFSSNNGINTWLNELLWREFYQHILYGFPQVSRHQPFKAETGKIHWRNAPEDLHAWQHGKTGFPLIDAAMRQLLNTGWMHNRLRMIVAMFLSKNLLIDWRLGEQWFMQHLIDGDLAANNGGWQWSASTGTDSVPYFRIFNPISQSQKFDPNGDFIRQWLPELAHLDSKTLHEPYRYVKAGEGLNYPQPIVDLKQSRQRALDAFKGIKH</sequence>
<evidence type="ECO:0000256" key="7">
    <source>
        <dbReference type="ARBA" id="ARBA00022991"/>
    </source>
</evidence>
<dbReference type="InterPro" id="IPR014729">
    <property type="entry name" value="Rossmann-like_a/b/a_fold"/>
</dbReference>
<feature type="binding site" evidence="12">
    <location>
        <position position="276"/>
    </location>
    <ligand>
        <name>FAD</name>
        <dbReference type="ChEBI" id="CHEBI:57692"/>
    </ligand>
</feature>
<evidence type="ECO:0000256" key="8">
    <source>
        <dbReference type="ARBA" id="ARBA00031671"/>
    </source>
</evidence>
<dbReference type="Proteomes" id="UP000196536">
    <property type="component" value="Unassembled WGS sequence"/>
</dbReference>
<dbReference type="InterPro" id="IPR018394">
    <property type="entry name" value="DNA_photolyase_1_CS_C"/>
</dbReference>
<feature type="domain" description="Photolyase/cryptochrome alpha/beta" evidence="15">
    <location>
        <begin position="1"/>
        <end position="132"/>
    </location>
</feature>
<evidence type="ECO:0000259" key="15">
    <source>
        <dbReference type="PROSITE" id="PS51645"/>
    </source>
</evidence>
<dbReference type="InterPro" id="IPR002081">
    <property type="entry name" value="Cryptochrome/DNA_photolyase_1"/>
</dbReference>
<dbReference type="GO" id="GO:0071949">
    <property type="term" value="F:FAD binding"/>
    <property type="evidence" value="ECO:0007669"/>
    <property type="project" value="TreeGrafter"/>
</dbReference>
<comment type="cofactor">
    <cofactor evidence="1">
        <name>(6R)-5,10-methylene-5,6,7,8-tetrahydrofolate</name>
        <dbReference type="ChEBI" id="CHEBI:15636"/>
    </cofactor>
</comment>
<proteinExistence type="inferred from homology"/>
<dbReference type="Pfam" id="PF00875">
    <property type="entry name" value="DNA_photolyase"/>
    <property type="match status" value="1"/>
</dbReference>
<evidence type="ECO:0000256" key="12">
    <source>
        <dbReference type="PIRSR" id="PIRSR602081-1"/>
    </source>
</evidence>
<evidence type="ECO:0000256" key="1">
    <source>
        <dbReference type="ARBA" id="ARBA00001932"/>
    </source>
</evidence>
<dbReference type="Pfam" id="PF03441">
    <property type="entry name" value="FAD_binding_7"/>
    <property type="match status" value="1"/>
</dbReference>
<evidence type="ECO:0000313" key="16">
    <source>
        <dbReference type="EMBL" id="OUY05951.1"/>
    </source>
</evidence>
<dbReference type="InterPro" id="IPR036155">
    <property type="entry name" value="Crypto/Photolyase_N_sf"/>
</dbReference>
<evidence type="ECO:0000256" key="3">
    <source>
        <dbReference type="ARBA" id="ARBA00013149"/>
    </source>
</evidence>
<dbReference type="FunFam" id="1.10.579.10:FF:000003">
    <property type="entry name" value="Deoxyribodipyrimidine photo-lyase"/>
    <property type="match status" value="1"/>
</dbReference>
<reference evidence="16 17" key="1">
    <citation type="submission" date="2017-05" db="EMBL/GenBank/DDBJ databases">
        <title>Acinetobacter populi ANC 5415 (= PBJ7), whole genome shotgun sequencing project.</title>
        <authorList>
            <person name="Nemec A."/>
            <person name="Radolfova-Krizova L."/>
        </authorList>
    </citation>
    <scope>NUCLEOTIDE SEQUENCE [LARGE SCALE GENOMIC DNA]</scope>
    <source>
        <strain evidence="16 17">PBJ7</strain>
    </source>
</reference>
<comment type="function">
    <text evidence="10">Involved in repair of UV radiation-induced DNA damage. Catalyzes the light-dependent monomerization (300-600 nm) of cyclobutyl pyrimidine dimers (in cis-syn configuration), which are formed between adjacent bases on the same DNA strand upon exposure to ultraviolet radiation.</text>
</comment>
<feature type="site" description="Electron transfer via tryptophanyl radical" evidence="13">
    <location>
        <position position="311"/>
    </location>
</feature>
<dbReference type="AlphaFoldDB" id="A0A1Z9YUR8"/>
<dbReference type="PANTHER" id="PTHR11455:SF9">
    <property type="entry name" value="CRYPTOCHROME CIRCADIAN CLOCK 5 ISOFORM X1"/>
    <property type="match status" value="1"/>
</dbReference>
<feature type="site" description="Electron transfer via tryptophanyl radical" evidence="13">
    <location>
        <position position="364"/>
    </location>
</feature>
<dbReference type="Gene3D" id="1.10.579.10">
    <property type="entry name" value="DNA Cyclobutane Dipyrimidine Photolyase, subunit A, domain 3"/>
    <property type="match status" value="1"/>
</dbReference>
<dbReference type="InterPro" id="IPR005101">
    <property type="entry name" value="Cryptochr/Photolyase_FAD-bd"/>
</dbReference>
<evidence type="ECO:0000256" key="11">
    <source>
        <dbReference type="ARBA" id="ARBA00083107"/>
    </source>
</evidence>
<protein>
    <recommendedName>
        <fullName evidence="4">Deoxyribodipyrimidine photo-lyase</fullName>
        <ecNumber evidence="3">4.1.99.3</ecNumber>
    </recommendedName>
    <alternativeName>
        <fullName evidence="8">DNA photolyase</fullName>
    </alternativeName>
    <alternativeName>
        <fullName evidence="11">Photoreactivating enzyme</fullName>
    </alternativeName>
</protein>
<evidence type="ECO:0000256" key="13">
    <source>
        <dbReference type="PIRSR" id="PIRSR602081-2"/>
    </source>
</evidence>
<feature type="binding site" evidence="12">
    <location>
        <begin position="279"/>
        <end position="286"/>
    </location>
    <ligand>
        <name>FAD</name>
        <dbReference type="ChEBI" id="CHEBI:57692"/>
    </ligand>
</feature>
<dbReference type="EC" id="4.1.99.3" evidence="3"/>
<evidence type="ECO:0000256" key="4">
    <source>
        <dbReference type="ARBA" id="ARBA00014046"/>
    </source>
</evidence>
<keyword evidence="17" id="KW-1185">Reference proteome</keyword>
<name>A0A1Z9YUR8_9GAMM</name>
<evidence type="ECO:0000256" key="6">
    <source>
        <dbReference type="ARBA" id="ARBA00022827"/>
    </source>
</evidence>
<feature type="binding site" evidence="12">
    <location>
        <position position="225"/>
    </location>
    <ligand>
        <name>FAD</name>
        <dbReference type="ChEBI" id="CHEBI:57692"/>
    </ligand>
</feature>
<dbReference type="GO" id="GO:0000719">
    <property type="term" value="P:photoreactive repair"/>
    <property type="evidence" value="ECO:0007669"/>
    <property type="project" value="UniProtKB-ARBA"/>
</dbReference>
<dbReference type="PROSITE" id="PS51645">
    <property type="entry name" value="PHR_CRY_ALPHA_BETA"/>
    <property type="match status" value="1"/>
</dbReference>
<dbReference type="Gene3D" id="1.25.40.80">
    <property type="match status" value="1"/>
</dbReference>
<dbReference type="PROSITE" id="PS00394">
    <property type="entry name" value="DNA_PHOTOLYASES_1_1"/>
    <property type="match status" value="1"/>
</dbReference>
<keyword evidence="16" id="KW-0456">Lyase</keyword>
<evidence type="ECO:0000256" key="5">
    <source>
        <dbReference type="ARBA" id="ARBA00022630"/>
    </source>
</evidence>
<feature type="site" description="Electron transfer via tryptophanyl radical" evidence="13">
    <location>
        <position position="387"/>
    </location>
</feature>
<keyword evidence="7 14" id="KW-0157">Chromophore</keyword>
<organism evidence="16 17">
    <name type="scientific">Acinetobacter populi</name>
    <dbReference type="NCBI Taxonomy" id="1582270"/>
    <lineage>
        <taxon>Bacteria</taxon>
        <taxon>Pseudomonadati</taxon>
        <taxon>Pseudomonadota</taxon>
        <taxon>Gammaproteobacteria</taxon>
        <taxon>Moraxellales</taxon>
        <taxon>Moraxellaceae</taxon>
        <taxon>Acinetobacter</taxon>
    </lineage>
</organism>
<comment type="similarity">
    <text evidence="14">Belongs to the DNA photolyase family.</text>
</comment>
<dbReference type="SUPFAM" id="SSF52425">
    <property type="entry name" value="Cryptochrome/photolyase, N-terminal domain"/>
    <property type="match status" value="1"/>
</dbReference>